<reference evidence="5 7" key="1">
    <citation type="journal article" date="2022" name="bioRxiv">
        <title>Prophages regulate Shewanella fidelis 3313 motility and biofilm formation: implications for gut colonization dynamics in Ciona robusta.</title>
        <authorList>
            <person name="Natarajan O."/>
            <person name="Gibboney S.L."/>
            <person name="Young M.N."/>
            <person name="Lim S.J."/>
            <person name="Pluta N."/>
            <person name="Atkinson C.G."/>
            <person name="Leigh B.A."/>
            <person name="Liberti A."/>
            <person name="Kees E.D."/>
            <person name="Breitbart M."/>
            <person name="Gralnick J.A."/>
            <person name="Dishaw L.J."/>
        </authorList>
    </citation>
    <scope>NUCLEOTIDE SEQUENCE [LARGE SCALE GENOMIC DNA]</scope>
    <source>
        <strain evidence="5 7">JG4066</strain>
    </source>
</reference>
<feature type="transmembrane region" description="Helical" evidence="1">
    <location>
        <begin position="169"/>
        <end position="193"/>
    </location>
</feature>
<dbReference type="EMBL" id="JAPMLD010000003">
    <property type="protein sequence ID" value="MDW4824140.1"/>
    <property type="molecule type" value="Genomic_DNA"/>
</dbReference>
<feature type="transmembrane region" description="Helical" evidence="1">
    <location>
        <begin position="200"/>
        <end position="220"/>
    </location>
</feature>
<evidence type="ECO:0000313" key="7">
    <source>
        <dbReference type="Proteomes" id="UP001271263"/>
    </source>
</evidence>
<dbReference type="PANTHER" id="PTHR33121">
    <property type="entry name" value="CYCLIC DI-GMP PHOSPHODIESTERASE PDEF"/>
    <property type="match status" value="1"/>
</dbReference>
<name>A0AAW8NMB4_9GAMM</name>
<evidence type="ECO:0000313" key="4">
    <source>
        <dbReference type="EMBL" id="MDR8522999.1"/>
    </source>
</evidence>
<dbReference type="InterPro" id="IPR011623">
    <property type="entry name" value="7TMR_DISM_rcpt_extracell_dom1"/>
</dbReference>
<dbReference type="EMBL" id="JAPMLE010000001">
    <property type="protein sequence ID" value="MDR8522999.1"/>
    <property type="molecule type" value="Genomic_DNA"/>
</dbReference>
<dbReference type="InterPro" id="IPR000160">
    <property type="entry name" value="GGDEF_dom"/>
</dbReference>
<dbReference type="PANTHER" id="PTHR33121:SF70">
    <property type="entry name" value="SIGNALING PROTEIN YKOW"/>
    <property type="match status" value="1"/>
</dbReference>
<reference evidence="4" key="2">
    <citation type="submission" date="2022-11" db="EMBL/GenBank/DDBJ databases">
        <title>Prophages regulate Shewanella fidelis motility and biofilm formation: implications for gut colonization dynamics in Ciona robusta.</title>
        <authorList>
            <person name="Natarajan O."/>
            <person name="Gibboney S.L."/>
            <person name="Young M.N."/>
            <person name="Lim S.J."/>
            <person name="Pluta N."/>
            <person name="Atkinson C.G.F."/>
            <person name="Leigh B.A."/>
            <person name="Liberti A."/>
            <person name="Kees E."/>
            <person name="Breitbart M."/>
            <person name="Gralnick J."/>
            <person name="Dishaw L.J."/>
        </authorList>
    </citation>
    <scope>NUCLEOTIDE SEQUENCE</scope>
    <source>
        <strain evidence="4">3313</strain>
    </source>
</reference>
<dbReference type="InterPro" id="IPR029787">
    <property type="entry name" value="Nucleotide_cyclase"/>
</dbReference>
<protein>
    <submittedName>
        <fullName evidence="4">Diguanylate cyclase</fullName>
        <ecNumber evidence="4">2.7.7.65</ecNumber>
    </submittedName>
</protein>
<dbReference type="SUPFAM" id="SSF55073">
    <property type="entry name" value="Nucleotide cyclase"/>
    <property type="match status" value="1"/>
</dbReference>
<dbReference type="InterPro" id="IPR050706">
    <property type="entry name" value="Cyclic-di-GMP_PDE-like"/>
</dbReference>
<accession>A0AAW8NMB4</accession>
<dbReference type="AlphaFoldDB" id="A0AAW8NMB4"/>
<feature type="signal peptide" evidence="2">
    <location>
        <begin position="1"/>
        <end position="24"/>
    </location>
</feature>
<dbReference type="SMART" id="SM00267">
    <property type="entry name" value="GGDEF"/>
    <property type="match status" value="1"/>
</dbReference>
<dbReference type="GO" id="GO:0071111">
    <property type="term" value="F:cyclic-guanylate-specific phosphodiesterase activity"/>
    <property type="evidence" value="ECO:0007669"/>
    <property type="project" value="InterPro"/>
</dbReference>
<dbReference type="GO" id="GO:0052621">
    <property type="term" value="F:diguanylate cyclase activity"/>
    <property type="evidence" value="ECO:0007669"/>
    <property type="project" value="UniProtKB-EC"/>
</dbReference>
<evidence type="ECO:0000256" key="1">
    <source>
        <dbReference type="SAM" id="Phobius"/>
    </source>
</evidence>
<keyword evidence="1" id="KW-1133">Transmembrane helix</keyword>
<comment type="caution">
    <text evidence="4">The sequence shown here is derived from an EMBL/GenBank/DDBJ whole genome shotgun (WGS) entry which is preliminary data.</text>
</comment>
<dbReference type="Proteomes" id="UP001259340">
    <property type="component" value="Unassembled WGS sequence"/>
</dbReference>
<keyword evidence="4" id="KW-0808">Transferase</keyword>
<dbReference type="RefSeq" id="WP_310654146.1">
    <property type="nucleotide sequence ID" value="NZ_JAPMLA010000003.1"/>
</dbReference>
<feature type="chain" id="PRO_5044026887" evidence="2">
    <location>
        <begin position="25"/>
        <end position="562"/>
    </location>
</feature>
<dbReference type="Proteomes" id="UP001271263">
    <property type="component" value="Unassembled WGS sequence"/>
</dbReference>
<dbReference type="PROSITE" id="PS50887">
    <property type="entry name" value="GGDEF"/>
    <property type="match status" value="1"/>
</dbReference>
<keyword evidence="1" id="KW-0812">Transmembrane</keyword>
<dbReference type="Pfam" id="PF00990">
    <property type="entry name" value="GGDEF"/>
    <property type="match status" value="1"/>
</dbReference>
<dbReference type="Pfam" id="PF07695">
    <property type="entry name" value="7TMR-DISM_7TM"/>
    <property type="match status" value="1"/>
</dbReference>
<evidence type="ECO:0000313" key="5">
    <source>
        <dbReference type="EMBL" id="MDW4824140.1"/>
    </source>
</evidence>
<feature type="transmembrane region" description="Helical" evidence="1">
    <location>
        <begin position="264"/>
        <end position="282"/>
    </location>
</feature>
<dbReference type="InterPro" id="IPR043128">
    <property type="entry name" value="Rev_trsase/Diguanyl_cyclase"/>
</dbReference>
<keyword evidence="2" id="KW-0732">Signal</keyword>
<evidence type="ECO:0000259" key="3">
    <source>
        <dbReference type="PROSITE" id="PS50887"/>
    </source>
</evidence>
<dbReference type="EC" id="2.7.7.65" evidence="4"/>
<feature type="transmembrane region" description="Helical" evidence="1">
    <location>
        <begin position="232"/>
        <end position="252"/>
    </location>
</feature>
<feature type="domain" description="GGDEF" evidence="3">
    <location>
        <begin position="422"/>
        <end position="554"/>
    </location>
</feature>
<evidence type="ECO:0000313" key="6">
    <source>
        <dbReference type="Proteomes" id="UP001259340"/>
    </source>
</evidence>
<organism evidence="4 6">
    <name type="scientific">Shewanella fidelis</name>
    <dbReference type="NCBI Taxonomy" id="173509"/>
    <lineage>
        <taxon>Bacteria</taxon>
        <taxon>Pseudomonadati</taxon>
        <taxon>Pseudomonadota</taxon>
        <taxon>Gammaproteobacteria</taxon>
        <taxon>Alteromonadales</taxon>
        <taxon>Shewanellaceae</taxon>
        <taxon>Shewanella</taxon>
    </lineage>
</organism>
<evidence type="ECO:0000256" key="2">
    <source>
        <dbReference type="SAM" id="SignalP"/>
    </source>
</evidence>
<gene>
    <name evidence="4" type="ORF">OS133_04785</name>
    <name evidence="5" type="ORF">OS134_08745</name>
</gene>
<feature type="transmembrane region" description="Helical" evidence="1">
    <location>
        <begin position="350"/>
        <end position="369"/>
    </location>
</feature>
<keyword evidence="4" id="KW-0548">Nucleotidyltransferase</keyword>
<sequence>MPTKIIMLILLLLFGNGFCGDARAVQRAITEQTFIYKVEPTEQAPEQFEDAVRWSRKKTDLGAVSLSGGDYWMVSAVKVNRGDQRWVINVSNSIIESVDYWLIGDDNSTQYLHSGYYAPYEFLFDYGRSVEMRYGVDYWLVAKVSSRYFSSQPKLAVQDFETHKRQTDIYALMIISCLGGLLFIALYNGLIYVSIRDKAFLYYGCYVFCYLAGWALTFHLPAHLFDFHGLQLHHLFFISLPIFNILFYKHFLQLPETSPRLWRLSLLLLWLCILALPTSIFLLSHTAIIASVLIMLWITLAMVCGNICLLKGFYPARYFLLGFSCLLLPAVLILPGNLGLTPDFFDNAELATLIGGTADALLLSFALAYKIRLLSEERERHIETLEVARKNARTDKLTGLPNRFAFDEAMYEMRPQKDNVQSSKYLVIVTLEGLAQLTKRLGHREVDSLIYGVSEALKQLTVTMLPEVKVVELYRIAEGNFVIVCSPTALDSAREKVAEIQSGYLVERYSEVSIHLGFSANQDISDPRQWLRLAEQDLYNRKSEIRRALHSQSLQMQSDLEI</sequence>
<feature type="transmembrane region" description="Helical" evidence="1">
    <location>
        <begin position="288"/>
        <end position="309"/>
    </location>
</feature>
<keyword evidence="7" id="KW-1185">Reference proteome</keyword>
<dbReference type="Gene3D" id="3.30.70.270">
    <property type="match status" value="1"/>
</dbReference>
<keyword evidence="1" id="KW-0472">Membrane</keyword>
<proteinExistence type="predicted"/>
<feature type="transmembrane region" description="Helical" evidence="1">
    <location>
        <begin position="318"/>
        <end position="338"/>
    </location>
</feature>